<dbReference type="Gene3D" id="3.90.550.10">
    <property type="entry name" value="Spore Coat Polysaccharide Biosynthesis Protein SpsA, Chain A"/>
    <property type="match status" value="1"/>
</dbReference>
<organism evidence="2 3">
    <name type="scientific">Neomesorhizobium albiziae</name>
    <dbReference type="NCBI Taxonomy" id="335020"/>
    <lineage>
        <taxon>Bacteria</taxon>
        <taxon>Pseudomonadati</taxon>
        <taxon>Pseudomonadota</taxon>
        <taxon>Alphaproteobacteria</taxon>
        <taxon>Hyphomicrobiales</taxon>
        <taxon>Phyllobacteriaceae</taxon>
        <taxon>Neomesorhizobium</taxon>
    </lineage>
</organism>
<dbReference type="AlphaFoldDB" id="A0A1I3XJQ0"/>
<feature type="domain" description="Glycosyltransferase 2-like" evidence="1">
    <location>
        <begin position="22"/>
        <end position="147"/>
    </location>
</feature>
<dbReference type="RefSeq" id="WP_149759583.1">
    <property type="nucleotide sequence ID" value="NZ_BSPE01000008.1"/>
</dbReference>
<dbReference type="PANTHER" id="PTHR43179">
    <property type="entry name" value="RHAMNOSYLTRANSFERASE WBBL"/>
    <property type="match status" value="1"/>
</dbReference>
<accession>A0A1I3XJQ0</accession>
<gene>
    <name evidence="2" type="ORF">SAMN04488498_103302</name>
</gene>
<sequence length="320" mass="34395">MNRAQSEAKQPTTPREADQVGIVIVTYNSADVLPGLLDSLAAGLQGIDSYEIVVVDNNSHDASVEIARNHSIAPKVVQTGRNAGYAAGINAATSVISRRAHLLVLNPDIRLFPGACRVLCDRLRDPSVGVVAPQILHEDGTVAKSIRREPSILTAWSDALLGGRLAARVGASEIVNDARLYEIGGKVQWATGAALMISARARQCAGAWDETFFLYSEEVEYLRRVRQRGLSVEYLSSAKATHIGGDYIDNPFLHGLMTTNRIRDYGRRHGPLATNVFRFGIVVGSALRAILGPGHRASLRAALAASRSSLEDTPAMPAQP</sequence>
<dbReference type="EMBL" id="FOSL01000003">
    <property type="protein sequence ID" value="SFK19752.1"/>
    <property type="molecule type" value="Genomic_DNA"/>
</dbReference>
<dbReference type="OrthoDB" id="9771846at2"/>
<dbReference type="Pfam" id="PF00535">
    <property type="entry name" value="Glycos_transf_2"/>
    <property type="match status" value="1"/>
</dbReference>
<keyword evidence="2" id="KW-0808">Transferase</keyword>
<name>A0A1I3XJQ0_9HYPH</name>
<dbReference type="InterPro" id="IPR001173">
    <property type="entry name" value="Glyco_trans_2-like"/>
</dbReference>
<dbReference type="GO" id="GO:0016740">
    <property type="term" value="F:transferase activity"/>
    <property type="evidence" value="ECO:0007669"/>
    <property type="project" value="UniProtKB-KW"/>
</dbReference>
<dbReference type="PANTHER" id="PTHR43179:SF7">
    <property type="entry name" value="RHAMNOSYLTRANSFERASE WBBL"/>
    <property type="match status" value="1"/>
</dbReference>
<reference evidence="2 3" key="1">
    <citation type="submission" date="2016-10" db="EMBL/GenBank/DDBJ databases">
        <authorList>
            <person name="Varghese N."/>
            <person name="Submissions S."/>
        </authorList>
    </citation>
    <scope>NUCLEOTIDE SEQUENCE [LARGE SCALE GENOMIC DNA]</scope>
    <source>
        <strain evidence="2 3">DSM 21822</strain>
    </source>
</reference>
<protein>
    <submittedName>
        <fullName evidence="2">Glycosyltransferase, GT2 family</fullName>
    </submittedName>
</protein>
<dbReference type="Proteomes" id="UP000323300">
    <property type="component" value="Unassembled WGS sequence"/>
</dbReference>
<dbReference type="InterPro" id="IPR029044">
    <property type="entry name" value="Nucleotide-diphossugar_trans"/>
</dbReference>
<evidence type="ECO:0000313" key="2">
    <source>
        <dbReference type="EMBL" id="SFK19752.1"/>
    </source>
</evidence>
<evidence type="ECO:0000313" key="3">
    <source>
        <dbReference type="Proteomes" id="UP000323300"/>
    </source>
</evidence>
<evidence type="ECO:0000259" key="1">
    <source>
        <dbReference type="Pfam" id="PF00535"/>
    </source>
</evidence>
<keyword evidence="3" id="KW-1185">Reference proteome</keyword>
<dbReference type="SUPFAM" id="SSF53448">
    <property type="entry name" value="Nucleotide-diphospho-sugar transferases"/>
    <property type="match status" value="1"/>
</dbReference>
<proteinExistence type="predicted"/>